<dbReference type="Proteomes" id="UP000002051">
    <property type="component" value="Chromosome 8"/>
</dbReference>
<sequence>MWRLHIKSSTLITSIIPLLFCDSLDFLTLNPFFSSSRKNETMNNDVTIKYLDNKCLPTRARLAQLVERKALNLVVVGSSPTVGEN</sequence>
<accession>G7LFJ0</accession>
<reference evidence="2 4" key="1">
    <citation type="journal article" date="2011" name="Nature">
        <title>The Medicago genome provides insight into the evolution of rhizobial symbioses.</title>
        <authorList>
            <person name="Young N.D."/>
            <person name="Debelle F."/>
            <person name="Oldroyd G.E."/>
            <person name="Geurts R."/>
            <person name="Cannon S.B."/>
            <person name="Udvardi M.K."/>
            <person name="Benedito V.A."/>
            <person name="Mayer K.F."/>
            <person name="Gouzy J."/>
            <person name="Schoof H."/>
            <person name="Van de Peer Y."/>
            <person name="Proost S."/>
            <person name="Cook D.R."/>
            <person name="Meyers B.C."/>
            <person name="Spannagl M."/>
            <person name="Cheung F."/>
            <person name="De Mita S."/>
            <person name="Krishnakumar V."/>
            <person name="Gundlach H."/>
            <person name="Zhou S."/>
            <person name="Mudge J."/>
            <person name="Bharti A.K."/>
            <person name="Murray J.D."/>
            <person name="Naoumkina M.A."/>
            <person name="Rosen B."/>
            <person name="Silverstein K.A."/>
            <person name="Tang H."/>
            <person name="Rombauts S."/>
            <person name="Zhao P.X."/>
            <person name="Zhou P."/>
            <person name="Barbe V."/>
            <person name="Bardou P."/>
            <person name="Bechner M."/>
            <person name="Bellec A."/>
            <person name="Berger A."/>
            <person name="Berges H."/>
            <person name="Bidwell S."/>
            <person name="Bisseling T."/>
            <person name="Choisne N."/>
            <person name="Couloux A."/>
            <person name="Denny R."/>
            <person name="Deshpande S."/>
            <person name="Dai X."/>
            <person name="Doyle J.J."/>
            <person name="Dudez A.M."/>
            <person name="Farmer A.D."/>
            <person name="Fouteau S."/>
            <person name="Franken C."/>
            <person name="Gibelin C."/>
            <person name="Gish J."/>
            <person name="Goldstein S."/>
            <person name="Gonzalez A.J."/>
            <person name="Green P.J."/>
            <person name="Hallab A."/>
            <person name="Hartog M."/>
            <person name="Hua A."/>
            <person name="Humphray S.J."/>
            <person name="Jeong D.H."/>
            <person name="Jing Y."/>
            <person name="Jocker A."/>
            <person name="Kenton S.M."/>
            <person name="Kim D.J."/>
            <person name="Klee K."/>
            <person name="Lai H."/>
            <person name="Lang C."/>
            <person name="Lin S."/>
            <person name="Macmil S.L."/>
            <person name="Magdelenat G."/>
            <person name="Matthews L."/>
            <person name="McCorrison J."/>
            <person name="Monaghan E.L."/>
            <person name="Mun J.H."/>
            <person name="Najar F.Z."/>
            <person name="Nicholson C."/>
            <person name="Noirot C."/>
            <person name="O'Bleness M."/>
            <person name="Paule C.R."/>
            <person name="Poulain J."/>
            <person name="Prion F."/>
            <person name="Qin B."/>
            <person name="Qu C."/>
            <person name="Retzel E.F."/>
            <person name="Riddle C."/>
            <person name="Sallet E."/>
            <person name="Samain S."/>
            <person name="Samson N."/>
            <person name="Sanders I."/>
            <person name="Saurat O."/>
            <person name="Scarpelli C."/>
            <person name="Schiex T."/>
            <person name="Segurens B."/>
            <person name="Severin A.J."/>
            <person name="Sherrier D.J."/>
            <person name="Shi R."/>
            <person name="Sims S."/>
            <person name="Singer S.R."/>
            <person name="Sinharoy S."/>
            <person name="Sterck L."/>
            <person name="Viollet A."/>
            <person name="Wang B.B."/>
            <person name="Wang K."/>
            <person name="Wang M."/>
            <person name="Wang X."/>
            <person name="Warfsmann J."/>
            <person name="Weissenbach J."/>
            <person name="White D.D."/>
            <person name="White J.D."/>
            <person name="Wiley G.B."/>
            <person name="Wincker P."/>
            <person name="Xing Y."/>
            <person name="Yang L."/>
            <person name="Yao Z."/>
            <person name="Ying F."/>
            <person name="Zhai J."/>
            <person name="Zhou L."/>
            <person name="Zuber A."/>
            <person name="Denarie J."/>
            <person name="Dixon R.A."/>
            <person name="May G.D."/>
            <person name="Schwartz D.C."/>
            <person name="Rogers J."/>
            <person name="Quetier F."/>
            <person name="Town C.D."/>
            <person name="Roe B.A."/>
        </authorList>
    </citation>
    <scope>NUCLEOTIDE SEQUENCE [LARGE SCALE GENOMIC DNA]</scope>
    <source>
        <strain evidence="2">A17</strain>
        <strain evidence="3 4">cv. Jemalong A17</strain>
    </source>
</reference>
<evidence type="ECO:0000256" key="1">
    <source>
        <dbReference type="SAM" id="SignalP"/>
    </source>
</evidence>
<dbReference type="AntiFam" id="ANF00010">
    <property type="entry name" value="tRNA translation"/>
</dbReference>
<dbReference type="AlphaFoldDB" id="G7LFJ0"/>
<reference evidence="3" key="3">
    <citation type="submission" date="2015-04" db="UniProtKB">
        <authorList>
            <consortium name="EnsemblPlants"/>
        </authorList>
    </citation>
    <scope>IDENTIFICATION</scope>
    <source>
        <strain evidence="3">cv. Jemalong A17</strain>
    </source>
</reference>
<protein>
    <submittedName>
        <fullName evidence="2 3">Uncharacterized protein</fullName>
    </submittedName>
</protein>
<proteinExistence type="predicted"/>
<evidence type="ECO:0000313" key="4">
    <source>
        <dbReference type="Proteomes" id="UP000002051"/>
    </source>
</evidence>
<dbReference type="EMBL" id="CM001224">
    <property type="protein sequence ID" value="AET03977.1"/>
    <property type="molecule type" value="Genomic_DNA"/>
</dbReference>
<evidence type="ECO:0000313" key="2">
    <source>
        <dbReference type="EMBL" id="AET03977.1"/>
    </source>
</evidence>
<feature type="chain" id="PRO_5014574263" evidence="1">
    <location>
        <begin position="22"/>
        <end position="85"/>
    </location>
</feature>
<keyword evidence="4" id="KW-1185">Reference proteome</keyword>
<organism evidence="2 4">
    <name type="scientific">Medicago truncatula</name>
    <name type="common">Barrel medic</name>
    <name type="synonym">Medicago tribuloides</name>
    <dbReference type="NCBI Taxonomy" id="3880"/>
    <lineage>
        <taxon>Eukaryota</taxon>
        <taxon>Viridiplantae</taxon>
        <taxon>Streptophyta</taxon>
        <taxon>Embryophyta</taxon>
        <taxon>Tracheophyta</taxon>
        <taxon>Spermatophyta</taxon>
        <taxon>Magnoliopsida</taxon>
        <taxon>eudicotyledons</taxon>
        <taxon>Gunneridae</taxon>
        <taxon>Pentapetalae</taxon>
        <taxon>rosids</taxon>
        <taxon>fabids</taxon>
        <taxon>Fabales</taxon>
        <taxon>Fabaceae</taxon>
        <taxon>Papilionoideae</taxon>
        <taxon>50 kb inversion clade</taxon>
        <taxon>NPAAA clade</taxon>
        <taxon>Hologalegina</taxon>
        <taxon>IRL clade</taxon>
        <taxon>Trifolieae</taxon>
        <taxon>Medicago</taxon>
    </lineage>
</organism>
<gene>
    <name evidence="2" type="ordered locus">MTR_8g078220</name>
</gene>
<name>G7LFJ0_MEDTR</name>
<feature type="signal peptide" evidence="1">
    <location>
        <begin position="1"/>
        <end position="21"/>
    </location>
</feature>
<dbReference type="HOGENOM" id="CLU_2516111_0_0_1"/>
<reference evidence="2 4" key="2">
    <citation type="journal article" date="2014" name="BMC Genomics">
        <title>An improved genome release (version Mt4.0) for the model legume Medicago truncatula.</title>
        <authorList>
            <person name="Tang H."/>
            <person name="Krishnakumar V."/>
            <person name="Bidwell S."/>
            <person name="Rosen B."/>
            <person name="Chan A."/>
            <person name="Zhou S."/>
            <person name="Gentzbittel L."/>
            <person name="Childs K.L."/>
            <person name="Yandell M."/>
            <person name="Gundlach H."/>
            <person name="Mayer K.F."/>
            <person name="Schwartz D.C."/>
            <person name="Town C.D."/>
        </authorList>
    </citation>
    <scope>GENOME REANNOTATION</scope>
    <source>
        <strain evidence="3 4">cv. Jemalong A17</strain>
    </source>
</reference>
<dbReference type="PaxDb" id="3880-AET03977"/>
<dbReference type="EnsemblPlants" id="AET03977">
    <property type="protein sequence ID" value="AET03977"/>
    <property type="gene ID" value="MTR_8g078220"/>
</dbReference>
<keyword evidence="1" id="KW-0732">Signal</keyword>
<evidence type="ECO:0000313" key="3">
    <source>
        <dbReference type="EnsemblPlants" id="AET03977"/>
    </source>
</evidence>